<evidence type="ECO:0000256" key="2">
    <source>
        <dbReference type="ARBA" id="ARBA00004496"/>
    </source>
</evidence>
<dbReference type="GO" id="GO:0006002">
    <property type="term" value="P:fructose 6-phosphate metabolic process"/>
    <property type="evidence" value="ECO:0007669"/>
    <property type="project" value="InterPro"/>
</dbReference>
<dbReference type="FunFam" id="3.40.50.460:FF:000002">
    <property type="entry name" value="ATP-dependent 6-phosphofructokinase"/>
    <property type="match status" value="1"/>
</dbReference>
<comment type="pathway">
    <text evidence="3 10">Carbohydrate degradation; glycolysis; D-glyceraldehyde 3-phosphate and glycerone phosphate from D-glucose: step 3/4.</text>
</comment>
<dbReference type="PANTHER" id="PTHR13697:SF52">
    <property type="entry name" value="ATP-DEPENDENT 6-PHOSPHOFRUCTOKINASE 3"/>
    <property type="match status" value="1"/>
</dbReference>
<comment type="catalytic activity">
    <reaction evidence="10">
        <text>beta-D-fructose 6-phosphate + ATP = beta-D-fructose 1,6-bisphosphate + ADP + H(+)</text>
        <dbReference type="Rhea" id="RHEA:16109"/>
        <dbReference type="ChEBI" id="CHEBI:15378"/>
        <dbReference type="ChEBI" id="CHEBI:30616"/>
        <dbReference type="ChEBI" id="CHEBI:32966"/>
        <dbReference type="ChEBI" id="CHEBI:57634"/>
        <dbReference type="ChEBI" id="CHEBI:456216"/>
        <dbReference type="EC" id="2.7.1.11"/>
    </reaction>
</comment>
<dbReference type="InterPro" id="IPR022953">
    <property type="entry name" value="ATP_PFK"/>
</dbReference>
<dbReference type="GO" id="GO:0030388">
    <property type="term" value="P:fructose 1,6-bisphosphate metabolic process"/>
    <property type="evidence" value="ECO:0007669"/>
    <property type="project" value="TreeGrafter"/>
</dbReference>
<dbReference type="PANTHER" id="PTHR13697">
    <property type="entry name" value="PHOSPHOFRUCTOKINASE"/>
    <property type="match status" value="1"/>
</dbReference>
<dbReference type="GO" id="GO:0016208">
    <property type="term" value="F:AMP binding"/>
    <property type="evidence" value="ECO:0007669"/>
    <property type="project" value="TreeGrafter"/>
</dbReference>
<comment type="function">
    <text evidence="10">Catalyzes the phosphorylation of D-fructose 6-phosphate to fructose 1,6-bisphosphate by ATP, the first committing step of glycolysis.</text>
</comment>
<keyword evidence="8 10" id="KW-0460">Magnesium</keyword>
<comment type="cofactor">
    <cofactor evidence="1 10">
        <name>Mg(2+)</name>
        <dbReference type="ChEBI" id="CHEBI:18420"/>
    </cofactor>
</comment>
<feature type="binding site" evidence="10">
    <location>
        <position position="10"/>
    </location>
    <ligand>
        <name>ATP</name>
        <dbReference type="ChEBI" id="CHEBI:30616"/>
    </ligand>
</feature>
<dbReference type="Gene3D" id="3.40.50.460">
    <property type="entry name" value="Phosphofructokinase domain"/>
    <property type="match status" value="1"/>
</dbReference>
<keyword evidence="10" id="KW-0067">ATP-binding</keyword>
<keyword evidence="6 10" id="KW-0479">Metal-binding</keyword>
<evidence type="ECO:0000256" key="6">
    <source>
        <dbReference type="ARBA" id="ARBA00022723"/>
    </source>
</evidence>
<dbReference type="GO" id="GO:0048029">
    <property type="term" value="F:monosaccharide binding"/>
    <property type="evidence" value="ECO:0007669"/>
    <property type="project" value="TreeGrafter"/>
</dbReference>
<dbReference type="Proteomes" id="UP000190774">
    <property type="component" value="Unassembled WGS sequence"/>
</dbReference>
<dbReference type="GO" id="GO:0047334">
    <property type="term" value="F:diphosphate-fructose-6-phosphate 1-phosphotransferase activity"/>
    <property type="evidence" value="ECO:0007669"/>
    <property type="project" value="InterPro"/>
</dbReference>
<feature type="binding site" description="in other chain" evidence="10">
    <location>
        <begin position="136"/>
        <end position="138"/>
    </location>
    <ligand>
        <name>substrate</name>
        <note>ligand shared between dimeric partners</note>
    </ligand>
</feature>
<evidence type="ECO:0000259" key="11">
    <source>
        <dbReference type="Pfam" id="PF00365"/>
    </source>
</evidence>
<feature type="binding site" evidence="10">
    <location>
        <position position="114"/>
    </location>
    <ligand>
        <name>Mg(2+)</name>
        <dbReference type="ChEBI" id="CHEBI:18420"/>
        <note>catalytic</note>
    </ligand>
</feature>
<dbReference type="InterPro" id="IPR012003">
    <property type="entry name" value="ATP_PFK_prok-type"/>
</dbReference>
<evidence type="ECO:0000313" key="12">
    <source>
        <dbReference type="EMBL" id="SKB03690.1"/>
    </source>
</evidence>
<evidence type="ECO:0000256" key="1">
    <source>
        <dbReference type="ARBA" id="ARBA00001946"/>
    </source>
</evidence>
<evidence type="ECO:0000256" key="8">
    <source>
        <dbReference type="ARBA" id="ARBA00022842"/>
    </source>
</evidence>
<dbReference type="PIRSF" id="PIRSF000532">
    <property type="entry name" value="ATP_PFK_prok"/>
    <property type="match status" value="1"/>
</dbReference>
<dbReference type="AlphaFoldDB" id="A0A1T4YPN8"/>
<feature type="binding site" evidence="10">
    <location>
        <position position="276"/>
    </location>
    <ligand>
        <name>substrate</name>
        <note>ligand shared between dimeric partners</note>
    </ligand>
</feature>
<evidence type="ECO:0000256" key="5">
    <source>
        <dbReference type="ARBA" id="ARBA00022679"/>
    </source>
</evidence>
<dbReference type="PRINTS" id="PR00476">
    <property type="entry name" value="PHFRCTKINASE"/>
</dbReference>
<dbReference type="STRING" id="48467.SAMN02745166_03876"/>
<dbReference type="OrthoDB" id="9802503at2"/>
<dbReference type="GO" id="GO:0003872">
    <property type="term" value="F:6-phosphofructokinase activity"/>
    <property type="evidence" value="ECO:0007669"/>
    <property type="project" value="UniProtKB-UniRule"/>
</dbReference>
<keyword evidence="5 10" id="KW-0808">Transferase</keyword>
<dbReference type="InterPro" id="IPR015912">
    <property type="entry name" value="Phosphofructokinase_CS"/>
</dbReference>
<evidence type="ECO:0000256" key="7">
    <source>
        <dbReference type="ARBA" id="ARBA00022777"/>
    </source>
</evidence>
<dbReference type="Gene3D" id="3.40.50.450">
    <property type="match status" value="1"/>
</dbReference>
<comment type="subcellular location">
    <subcellularLocation>
        <location evidence="2 10">Cytoplasm</location>
    </subcellularLocation>
</comment>
<dbReference type="GO" id="GO:0042802">
    <property type="term" value="F:identical protein binding"/>
    <property type="evidence" value="ECO:0007669"/>
    <property type="project" value="TreeGrafter"/>
</dbReference>
<keyword evidence="4 10" id="KW-0963">Cytoplasm</keyword>
<comment type="similarity">
    <text evidence="10">Belongs to the phosphofructokinase type A (PFKA) family. Mixed-substrate PFK group III subfamily.</text>
</comment>
<dbReference type="InterPro" id="IPR035966">
    <property type="entry name" value="PKF_sf"/>
</dbReference>
<dbReference type="RefSeq" id="WP_078815033.1">
    <property type="nucleotide sequence ID" value="NZ_FUYE01000015.1"/>
</dbReference>
<dbReference type="Pfam" id="PF00365">
    <property type="entry name" value="PFK"/>
    <property type="match status" value="1"/>
</dbReference>
<feature type="domain" description="Phosphofructokinase" evidence="11">
    <location>
        <begin position="2"/>
        <end position="308"/>
    </location>
</feature>
<dbReference type="GO" id="GO:0005945">
    <property type="term" value="C:6-phosphofructokinase complex"/>
    <property type="evidence" value="ECO:0007669"/>
    <property type="project" value="TreeGrafter"/>
</dbReference>
<dbReference type="PROSITE" id="PS00433">
    <property type="entry name" value="PHOSPHOFRUCTOKINASE"/>
    <property type="match status" value="1"/>
</dbReference>
<comment type="caution">
    <text evidence="10">Lacks conserved residue(s) required for the propagation of feature annotation.</text>
</comment>
<gene>
    <name evidence="10" type="primary">pfkA</name>
    <name evidence="12" type="ORF">SAMN02745166_03876</name>
</gene>
<keyword evidence="7 10" id="KW-0418">Kinase</keyword>
<feature type="binding site" evidence="10">
    <location>
        <begin position="113"/>
        <end position="116"/>
    </location>
    <ligand>
        <name>ATP</name>
        <dbReference type="ChEBI" id="CHEBI:30616"/>
    </ligand>
</feature>
<dbReference type="HAMAP" id="MF_01976">
    <property type="entry name" value="Phosphofructokinase_III"/>
    <property type="match status" value="1"/>
</dbReference>
<evidence type="ECO:0000256" key="10">
    <source>
        <dbReference type="HAMAP-Rule" id="MF_01976"/>
    </source>
</evidence>
<feature type="binding site" evidence="10">
    <location>
        <position position="173"/>
    </location>
    <ligand>
        <name>substrate</name>
        <note>ligand shared between dimeric partners</note>
    </ligand>
</feature>
<dbReference type="InterPro" id="IPR012829">
    <property type="entry name" value="Phosphofructokinase_III"/>
</dbReference>
<comment type="subunit">
    <text evidence="10">Homodimer or homotetramer.</text>
</comment>
<dbReference type="EMBL" id="FUYE01000015">
    <property type="protein sequence ID" value="SKB03690.1"/>
    <property type="molecule type" value="Genomic_DNA"/>
</dbReference>
<dbReference type="InterPro" id="IPR000023">
    <property type="entry name" value="Phosphofructokinase_dom"/>
</dbReference>
<dbReference type="UniPathway" id="UPA00109">
    <property type="reaction ID" value="UER00182"/>
</dbReference>
<feature type="binding site" evidence="10">
    <location>
        <begin position="73"/>
        <end position="74"/>
    </location>
    <ligand>
        <name>ATP</name>
        <dbReference type="ChEBI" id="CHEBI:30616"/>
    </ligand>
</feature>
<feature type="binding site" description="in other chain" evidence="10">
    <location>
        <begin position="180"/>
        <end position="182"/>
    </location>
    <ligand>
        <name>substrate</name>
        <note>ligand shared between dimeric partners</note>
    </ligand>
</feature>
<dbReference type="NCBIfam" id="NF002872">
    <property type="entry name" value="PRK03202.1"/>
    <property type="match status" value="1"/>
</dbReference>
<feature type="binding site" description="in other chain" evidence="10">
    <location>
        <position position="233"/>
    </location>
    <ligand>
        <name>substrate</name>
        <note>ligand shared between dimeric partners</note>
    </ligand>
</feature>
<keyword evidence="13" id="KW-1185">Reference proteome</keyword>
<feature type="site" description="Important for substrate specificity; cannot use PPi as phosphoryl donor" evidence="10">
    <location>
        <position position="115"/>
    </location>
</feature>
<proteinExistence type="inferred from homology"/>
<keyword evidence="9 10" id="KW-0324">Glycolysis</keyword>
<reference evidence="13" key="1">
    <citation type="submission" date="2017-02" db="EMBL/GenBank/DDBJ databases">
        <authorList>
            <person name="Varghese N."/>
            <person name="Submissions S."/>
        </authorList>
    </citation>
    <scope>NUCLEOTIDE SEQUENCE [LARGE SCALE GENOMIC DNA]</scope>
    <source>
        <strain evidence="13">ATCC 700200</strain>
    </source>
</reference>
<protein>
    <recommendedName>
        <fullName evidence="10">ATP-dependent 6-phosphofructokinase</fullName>
        <shortName evidence="10">ATP-PFK</shortName>
        <shortName evidence="10">Phosphofructokinase</shortName>
        <ecNumber evidence="10">2.7.1.11</ecNumber>
    </recommendedName>
    <alternativeName>
        <fullName evidence="10">Phosphohexokinase</fullName>
    </alternativeName>
</protein>
<keyword evidence="10" id="KW-0547">Nucleotide-binding</keyword>
<dbReference type="SUPFAM" id="SSF53784">
    <property type="entry name" value="Phosphofructokinase"/>
    <property type="match status" value="1"/>
</dbReference>
<evidence type="ECO:0000256" key="9">
    <source>
        <dbReference type="ARBA" id="ARBA00023152"/>
    </source>
</evidence>
<dbReference type="GO" id="GO:0046872">
    <property type="term" value="F:metal ion binding"/>
    <property type="evidence" value="ECO:0007669"/>
    <property type="project" value="UniProtKB-KW"/>
</dbReference>
<feature type="active site" description="Proton acceptor" evidence="10">
    <location>
        <position position="138"/>
    </location>
</feature>
<evidence type="ECO:0000256" key="4">
    <source>
        <dbReference type="ARBA" id="ARBA00022490"/>
    </source>
</evidence>
<dbReference type="GO" id="GO:0061621">
    <property type="term" value="P:canonical glycolysis"/>
    <property type="evidence" value="ECO:0007669"/>
    <property type="project" value="TreeGrafter"/>
</dbReference>
<dbReference type="EC" id="2.7.1.11" evidence="10"/>
<accession>A0A1T4YPN8</accession>
<organism evidence="12 13">
    <name type="scientific">Prosthecobacter debontii</name>
    <dbReference type="NCBI Taxonomy" id="48467"/>
    <lineage>
        <taxon>Bacteria</taxon>
        <taxon>Pseudomonadati</taxon>
        <taxon>Verrucomicrobiota</taxon>
        <taxon>Verrucomicrobiia</taxon>
        <taxon>Verrucomicrobiales</taxon>
        <taxon>Verrucomicrobiaceae</taxon>
        <taxon>Prosthecobacter</taxon>
    </lineage>
</organism>
<feature type="binding site" description="in other chain" evidence="10">
    <location>
        <begin position="282"/>
        <end position="285"/>
    </location>
    <ligand>
        <name>substrate</name>
        <note>ligand shared between dimeric partners</note>
    </ligand>
</feature>
<dbReference type="GO" id="GO:0070095">
    <property type="term" value="F:fructose-6-phosphate binding"/>
    <property type="evidence" value="ECO:0007669"/>
    <property type="project" value="TreeGrafter"/>
</dbReference>
<name>A0A1T4YPN8_9BACT</name>
<evidence type="ECO:0000313" key="13">
    <source>
        <dbReference type="Proteomes" id="UP000190774"/>
    </source>
</evidence>
<evidence type="ECO:0000256" key="3">
    <source>
        <dbReference type="ARBA" id="ARBA00004679"/>
    </source>
</evidence>
<dbReference type="GO" id="GO:0005524">
    <property type="term" value="F:ATP binding"/>
    <property type="evidence" value="ECO:0007669"/>
    <property type="project" value="UniProtKB-KW"/>
</dbReference>
<sequence>MRIGILNSGGDCPGLNAVIHGVVGAAHTLGWEVVGFRDGFEGLLPPGDYMMLDPSRTVGIMKLGGTILGTTNKGHFVAKVGEGNVAEVPREIVEKAKNTLRHLEIGALIVVGGDGSLTTALQLYGMGVPVIGVPKTIDNDIQATAMTFGFDSACHSVVDALDRLHTTAESHKRVIVLEVMGRHAGWIALYGGMAGGADVILLPEIPFHMEHVADAIRQRDARGLHSTLVVVAEGARIESGELLKKENVGGKGEDRLGGIGDYVAKKIESLTGKETRACTLGHLQRGGAPTALDRILGVRFGAKAVHLIEEGKFGRMVSYQHYQVGDVSIEEAVNQLRLVQPDSEIIRAGRSIGICFGDRAVGVE</sequence>